<keyword evidence="2" id="KW-1133">Transmembrane helix</keyword>
<keyword evidence="4" id="KW-1185">Reference proteome</keyword>
<dbReference type="InParanoid" id="A0A1E7FLI9"/>
<protein>
    <recommendedName>
        <fullName evidence="5">Transmembrane protein</fullName>
    </recommendedName>
</protein>
<evidence type="ECO:0000313" key="4">
    <source>
        <dbReference type="Proteomes" id="UP000095751"/>
    </source>
</evidence>
<evidence type="ECO:0000313" key="3">
    <source>
        <dbReference type="EMBL" id="OEU18945.1"/>
    </source>
</evidence>
<name>A0A1E7FLI9_9STRA</name>
<dbReference type="OrthoDB" id="48987at2759"/>
<gene>
    <name evidence="3" type="ORF">FRACYDRAFT_268504</name>
</gene>
<feature type="compositionally biased region" description="Basic and acidic residues" evidence="1">
    <location>
        <begin position="108"/>
        <end position="117"/>
    </location>
</feature>
<evidence type="ECO:0008006" key="5">
    <source>
        <dbReference type="Google" id="ProtNLM"/>
    </source>
</evidence>
<sequence>MTMFTRQLQPHHHAMNLFLVIFFAFFTCEALSLSLSLSLSGSGSLSQIRSSGVMKLESTKYNTQIQGPTLARNQNSKTGYSQRWPRRQQQQQQYTPLSMTTADDSNQDGDHADDKDLSSSSSNNVPFFEEPNERSKKAMSDEQNKKKKNTTMTVILTIPLFIKFFAVLCIKFLTDAVVFPSLFLYRFLRRTKRKIINLFQQGPGSIKPNGATPAEKK</sequence>
<keyword evidence="2" id="KW-0812">Transmembrane</keyword>
<evidence type="ECO:0000256" key="2">
    <source>
        <dbReference type="SAM" id="Phobius"/>
    </source>
</evidence>
<reference evidence="3 4" key="1">
    <citation type="submission" date="2016-09" db="EMBL/GenBank/DDBJ databases">
        <title>Extensive genetic diversity and differential bi-allelic expression allows diatom success in the polar Southern Ocean.</title>
        <authorList>
            <consortium name="DOE Joint Genome Institute"/>
            <person name="Mock T."/>
            <person name="Otillar R.P."/>
            <person name="Strauss J."/>
            <person name="Dupont C."/>
            <person name="Frickenhaus S."/>
            <person name="Maumus F."/>
            <person name="Mcmullan M."/>
            <person name="Sanges R."/>
            <person name="Schmutz J."/>
            <person name="Toseland A."/>
            <person name="Valas R."/>
            <person name="Veluchamy A."/>
            <person name="Ward B.J."/>
            <person name="Allen A."/>
            <person name="Barry K."/>
            <person name="Falciatore A."/>
            <person name="Ferrante M."/>
            <person name="Fortunato A.E."/>
            <person name="Gloeckner G."/>
            <person name="Gruber A."/>
            <person name="Hipkin R."/>
            <person name="Janech M."/>
            <person name="Kroth P."/>
            <person name="Leese F."/>
            <person name="Lindquist E."/>
            <person name="Lyon B.R."/>
            <person name="Martin J."/>
            <person name="Mayer C."/>
            <person name="Parker M."/>
            <person name="Quesneville H."/>
            <person name="Raymond J."/>
            <person name="Uhlig C."/>
            <person name="Valentin K.U."/>
            <person name="Worden A.Z."/>
            <person name="Armbrust E.V."/>
            <person name="Bowler C."/>
            <person name="Green B."/>
            <person name="Moulton V."/>
            <person name="Van Oosterhout C."/>
            <person name="Grigoriev I."/>
        </authorList>
    </citation>
    <scope>NUCLEOTIDE SEQUENCE [LARGE SCALE GENOMIC DNA]</scope>
    <source>
        <strain evidence="3 4">CCMP1102</strain>
    </source>
</reference>
<proteinExistence type="predicted"/>
<feature type="transmembrane region" description="Helical" evidence="2">
    <location>
        <begin position="160"/>
        <end position="185"/>
    </location>
</feature>
<feature type="compositionally biased region" description="Polar residues" evidence="1">
    <location>
        <begin position="64"/>
        <end position="81"/>
    </location>
</feature>
<organism evidence="3 4">
    <name type="scientific">Fragilariopsis cylindrus CCMP1102</name>
    <dbReference type="NCBI Taxonomy" id="635003"/>
    <lineage>
        <taxon>Eukaryota</taxon>
        <taxon>Sar</taxon>
        <taxon>Stramenopiles</taxon>
        <taxon>Ochrophyta</taxon>
        <taxon>Bacillariophyta</taxon>
        <taxon>Bacillariophyceae</taxon>
        <taxon>Bacillariophycidae</taxon>
        <taxon>Bacillariales</taxon>
        <taxon>Bacillariaceae</taxon>
        <taxon>Fragilariopsis</taxon>
    </lineage>
</organism>
<feature type="compositionally biased region" description="Polar residues" evidence="1">
    <location>
        <begin position="94"/>
        <end position="104"/>
    </location>
</feature>
<accession>A0A1E7FLI9</accession>
<keyword evidence="2" id="KW-0472">Membrane</keyword>
<feature type="region of interest" description="Disordered" evidence="1">
    <location>
        <begin position="64"/>
        <end position="146"/>
    </location>
</feature>
<dbReference type="KEGG" id="fcy:FRACYDRAFT_268504"/>
<dbReference type="AlphaFoldDB" id="A0A1E7FLI9"/>
<dbReference type="Proteomes" id="UP000095751">
    <property type="component" value="Unassembled WGS sequence"/>
</dbReference>
<feature type="compositionally biased region" description="Basic and acidic residues" evidence="1">
    <location>
        <begin position="131"/>
        <end position="144"/>
    </location>
</feature>
<evidence type="ECO:0000256" key="1">
    <source>
        <dbReference type="SAM" id="MobiDB-lite"/>
    </source>
</evidence>
<dbReference type="EMBL" id="KV784356">
    <property type="protein sequence ID" value="OEU18945.1"/>
    <property type="molecule type" value="Genomic_DNA"/>
</dbReference>